<dbReference type="EMBL" id="JAUSZS010000004">
    <property type="protein sequence ID" value="MDQ0933475.1"/>
    <property type="molecule type" value="Genomic_DNA"/>
</dbReference>
<evidence type="ECO:0000259" key="1">
    <source>
        <dbReference type="PROSITE" id="PS50995"/>
    </source>
</evidence>
<dbReference type="RefSeq" id="WP_307627270.1">
    <property type="nucleotide sequence ID" value="NZ_JAUSZS010000004.1"/>
</dbReference>
<gene>
    <name evidence="2" type="ORF">QFZ49_003415</name>
</gene>
<keyword evidence="3" id="KW-1185">Reference proteome</keyword>
<proteinExistence type="predicted"/>
<sequence>MSIVSSDSPELPDPPGFELPLRLFLAFRVLIDDLHGELARQGHPDVRPMHGYVFQAIGPDGTTAADLGRRLGVSKQAAGKTIDTLERLGYVERGADPVDARRKIVRLTDRGTDCLARSARIFDRLRADWARTLGEDRLRALEADLRRMTPSEPFVLDVPGWFGSS</sequence>
<dbReference type="GO" id="GO:0003677">
    <property type="term" value="F:DNA binding"/>
    <property type="evidence" value="ECO:0007669"/>
    <property type="project" value="UniProtKB-KW"/>
</dbReference>
<organism evidence="2 3">
    <name type="scientific">Streptomyces turgidiscabies</name>
    <dbReference type="NCBI Taxonomy" id="85558"/>
    <lineage>
        <taxon>Bacteria</taxon>
        <taxon>Bacillati</taxon>
        <taxon>Actinomycetota</taxon>
        <taxon>Actinomycetes</taxon>
        <taxon>Kitasatosporales</taxon>
        <taxon>Streptomycetaceae</taxon>
        <taxon>Streptomyces</taxon>
    </lineage>
</organism>
<dbReference type="SMART" id="SM00347">
    <property type="entry name" value="HTH_MARR"/>
    <property type="match status" value="1"/>
</dbReference>
<dbReference type="InterPro" id="IPR036388">
    <property type="entry name" value="WH-like_DNA-bd_sf"/>
</dbReference>
<reference evidence="2 3" key="1">
    <citation type="submission" date="2023-07" db="EMBL/GenBank/DDBJ databases">
        <title>Comparative genomics of wheat-associated soil bacteria to identify genetic determinants of phenazine resistance.</title>
        <authorList>
            <person name="Mouncey N."/>
        </authorList>
    </citation>
    <scope>NUCLEOTIDE SEQUENCE [LARGE SCALE GENOMIC DNA]</scope>
    <source>
        <strain evidence="2 3">W2I16</strain>
    </source>
</reference>
<dbReference type="InterPro" id="IPR000835">
    <property type="entry name" value="HTH_MarR-typ"/>
</dbReference>
<dbReference type="SUPFAM" id="SSF46785">
    <property type="entry name" value="Winged helix' DNA-binding domain"/>
    <property type="match status" value="1"/>
</dbReference>
<accession>A0ABU0RNB0</accession>
<protein>
    <submittedName>
        <fullName evidence="2">DNA-binding MarR family transcriptional regulator</fullName>
    </submittedName>
</protein>
<dbReference type="Proteomes" id="UP001223072">
    <property type="component" value="Unassembled WGS sequence"/>
</dbReference>
<dbReference type="InterPro" id="IPR036390">
    <property type="entry name" value="WH_DNA-bd_sf"/>
</dbReference>
<dbReference type="Pfam" id="PF12802">
    <property type="entry name" value="MarR_2"/>
    <property type="match status" value="1"/>
</dbReference>
<dbReference type="PANTHER" id="PTHR33164:SF99">
    <property type="entry name" value="MARR FAMILY REGULATORY PROTEIN"/>
    <property type="match status" value="1"/>
</dbReference>
<evidence type="ECO:0000313" key="3">
    <source>
        <dbReference type="Proteomes" id="UP001223072"/>
    </source>
</evidence>
<keyword evidence="2" id="KW-0238">DNA-binding</keyword>
<feature type="domain" description="HTH marR-type" evidence="1">
    <location>
        <begin position="16"/>
        <end position="150"/>
    </location>
</feature>
<dbReference type="Gene3D" id="1.10.10.10">
    <property type="entry name" value="Winged helix-like DNA-binding domain superfamily/Winged helix DNA-binding domain"/>
    <property type="match status" value="1"/>
</dbReference>
<dbReference type="InterPro" id="IPR039422">
    <property type="entry name" value="MarR/SlyA-like"/>
</dbReference>
<dbReference type="PANTHER" id="PTHR33164">
    <property type="entry name" value="TRANSCRIPTIONAL REGULATOR, MARR FAMILY"/>
    <property type="match status" value="1"/>
</dbReference>
<evidence type="ECO:0000313" key="2">
    <source>
        <dbReference type="EMBL" id="MDQ0933475.1"/>
    </source>
</evidence>
<comment type="caution">
    <text evidence="2">The sequence shown here is derived from an EMBL/GenBank/DDBJ whole genome shotgun (WGS) entry which is preliminary data.</text>
</comment>
<dbReference type="PROSITE" id="PS50995">
    <property type="entry name" value="HTH_MARR_2"/>
    <property type="match status" value="1"/>
</dbReference>
<name>A0ABU0RNB0_9ACTN</name>